<evidence type="ECO:0000313" key="2">
    <source>
        <dbReference type="EMBL" id="KAK6118594.1"/>
    </source>
</evidence>
<keyword evidence="3" id="KW-1185">Reference proteome</keyword>
<dbReference type="PANTHER" id="PTHR10811">
    <property type="entry name" value="FRINGE-RELATED"/>
    <property type="match status" value="1"/>
</dbReference>
<dbReference type="Pfam" id="PF04646">
    <property type="entry name" value="DUF604"/>
    <property type="match status" value="2"/>
</dbReference>
<accession>A0ABR0U7Z1</accession>
<proteinExistence type="predicted"/>
<sequence length="452" mass="51446">MPSIICSKLNTILSDILNKLFKLLVISGLVLYVVYIIFFNNPCSYSSILTNKAGHNNKGPILHKSSSSTTPTNVSHVVFGIAGSTSTWPNRKCYIESWWRPNITRGYVFFETFPNNNDFHPWPHSSPPFRISEDTSKYKAYDKHLFTQAIRMARLILETFNVEKQGVRWYVLADDDTVFFIDNLVDVLGRYDHDKYFYIGMSSECHASNFYHSFEMGFGGAGYALSYPLAKALVNNLDVCIKRYPTLSSICSSTISPSLIAPPRPSTPNISLHDPKRILYRLMEAAKVDESRLLQQTICYHKPKNWTFSISWGYSVQIYEAVVLPSTLQKPLQTFTPWSKSAMPFFMFNTRIPSNNPCETPHVFFFDSLERKRGGDYLITSYSRGRARALPAACSSSGNHSADSISKIIVLSPSTKYHHIGNRRECCNVLHATRRNATELKLRDCFENEILP</sequence>
<keyword evidence="1" id="KW-1133">Transmembrane helix</keyword>
<dbReference type="Proteomes" id="UP001318860">
    <property type="component" value="Unassembled WGS sequence"/>
</dbReference>
<name>A0ABR0U7Z1_REHGL</name>
<dbReference type="InterPro" id="IPR006740">
    <property type="entry name" value="DUF604"/>
</dbReference>
<gene>
    <name evidence="2" type="ORF">DH2020_047662</name>
</gene>
<dbReference type="EMBL" id="JABTTQ020003313">
    <property type="protein sequence ID" value="KAK6118594.1"/>
    <property type="molecule type" value="Genomic_DNA"/>
</dbReference>
<protein>
    <submittedName>
        <fullName evidence="2">Uncharacterized protein</fullName>
    </submittedName>
</protein>
<evidence type="ECO:0000256" key="1">
    <source>
        <dbReference type="SAM" id="Phobius"/>
    </source>
</evidence>
<evidence type="ECO:0000313" key="3">
    <source>
        <dbReference type="Proteomes" id="UP001318860"/>
    </source>
</evidence>
<reference evidence="2 3" key="1">
    <citation type="journal article" date="2021" name="Comput. Struct. Biotechnol. J.">
        <title>De novo genome assembly of the potent medicinal plant Rehmannia glutinosa using nanopore technology.</title>
        <authorList>
            <person name="Ma L."/>
            <person name="Dong C."/>
            <person name="Song C."/>
            <person name="Wang X."/>
            <person name="Zheng X."/>
            <person name="Niu Y."/>
            <person name="Chen S."/>
            <person name="Feng W."/>
        </authorList>
    </citation>
    <scope>NUCLEOTIDE SEQUENCE [LARGE SCALE GENOMIC DNA]</scope>
    <source>
        <strain evidence="2">DH-2019</strain>
    </source>
</reference>
<feature type="transmembrane region" description="Helical" evidence="1">
    <location>
        <begin position="20"/>
        <end position="39"/>
    </location>
</feature>
<keyword evidence="1" id="KW-0472">Membrane</keyword>
<keyword evidence="1" id="KW-0812">Transmembrane</keyword>
<organism evidence="2 3">
    <name type="scientific">Rehmannia glutinosa</name>
    <name type="common">Chinese foxglove</name>
    <dbReference type="NCBI Taxonomy" id="99300"/>
    <lineage>
        <taxon>Eukaryota</taxon>
        <taxon>Viridiplantae</taxon>
        <taxon>Streptophyta</taxon>
        <taxon>Embryophyta</taxon>
        <taxon>Tracheophyta</taxon>
        <taxon>Spermatophyta</taxon>
        <taxon>Magnoliopsida</taxon>
        <taxon>eudicotyledons</taxon>
        <taxon>Gunneridae</taxon>
        <taxon>Pentapetalae</taxon>
        <taxon>asterids</taxon>
        <taxon>lamiids</taxon>
        <taxon>Lamiales</taxon>
        <taxon>Orobanchaceae</taxon>
        <taxon>Rehmannieae</taxon>
        <taxon>Rehmannia</taxon>
    </lineage>
</organism>
<comment type="caution">
    <text evidence="2">The sequence shown here is derived from an EMBL/GenBank/DDBJ whole genome shotgun (WGS) entry which is preliminary data.</text>
</comment>
<dbReference type="Gene3D" id="3.90.550.50">
    <property type="match status" value="1"/>
</dbReference>